<dbReference type="Pfam" id="PF00207">
    <property type="entry name" value="A2M"/>
    <property type="match status" value="1"/>
</dbReference>
<evidence type="ECO:0000256" key="1">
    <source>
        <dbReference type="ARBA" id="ARBA00010556"/>
    </source>
</evidence>
<proteinExistence type="inferred from homology"/>
<reference evidence="4" key="2">
    <citation type="journal article" date="2021" name="PeerJ">
        <title>Extensive microbial diversity within the chicken gut microbiome revealed by metagenomics and culture.</title>
        <authorList>
            <person name="Gilroy R."/>
            <person name="Ravi A."/>
            <person name="Getino M."/>
            <person name="Pursley I."/>
            <person name="Horton D.L."/>
            <person name="Alikhan N.F."/>
            <person name="Baker D."/>
            <person name="Gharbi K."/>
            <person name="Hall N."/>
            <person name="Watson M."/>
            <person name="Adriaenssens E.M."/>
            <person name="Foster-Nyarko E."/>
            <person name="Jarju S."/>
            <person name="Secka A."/>
            <person name="Antonio M."/>
            <person name="Oren A."/>
            <person name="Chaudhuri R.R."/>
            <person name="La Ragione R."/>
            <person name="Hildebrand F."/>
            <person name="Pallen M.J."/>
        </authorList>
    </citation>
    <scope>NUCLEOTIDE SEQUENCE</scope>
    <source>
        <strain evidence="4">B2-22910</strain>
    </source>
</reference>
<dbReference type="Pfam" id="PF17973">
    <property type="entry name" value="bMG10"/>
    <property type="match status" value="1"/>
</dbReference>
<dbReference type="Gene3D" id="2.60.40.1930">
    <property type="match status" value="1"/>
</dbReference>
<dbReference type="SMART" id="SM01360">
    <property type="entry name" value="A2M"/>
    <property type="match status" value="1"/>
</dbReference>
<dbReference type="Pfam" id="PF01835">
    <property type="entry name" value="MG2"/>
    <property type="match status" value="1"/>
</dbReference>
<dbReference type="EMBL" id="JADIMB010000009">
    <property type="protein sequence ID" value="MBO8470368.1"/>
    <property type="molecule type" value="Genomic_DNA"/>
</dbReference>
<comment type="similarity">
    <text evidence="1">Belongs to the protease inhibitor I39 (alpha-2-macroglobulin) family. Bacterial alpha-2-macroglobulin subfamily.</text>
</comment>
<dbReference type="GO" id="GO:0004866">
    <property type="term" value="F:endopeptidase inhibitor activity"/>
    <property type="evidence" value="ECO:0007669"/>
    <property type="project" value="InterPro"/>
</dbReference>
<feature type="signal peptide" evidence="2">
    <location>
        <begin position="1"/>
        <end position="24"/>
    </location>
</feature>
<sequence length="1776" mass="195736">MFFRVVAALLVSFGLVLPASSASASARKTQREDGRGHVLVSLWKKYESVKDSDLPDRETAVLEDIISTAEKKHLPWDFYDAWREYRNVVVSRDWKKRASVDSAMAESVRRFDEPVVSCRHLMDDMGGWVHPDSLAAFAVRNAARLKSSHNRSFYTEFYSPDPFSSRRFSLPESVRDCISDDYEYVLWSAASGLYGGGQYKSQDLLSDYISGTYPNGAYLDYLVASNSGRDTRKAALENFIREYEGRAVSLFAMQSLLMQRFNDLQSDQDADPDAFLALRKDCGDFEKLRKSFTGGEKKIAADCNGIETLVKTLDGKSMYIEGHGDTLYVKLRNLDRFNLSVKPEGKDSTVFSGEFSVGEGRYFVFDTAKVVLPVLNDGSYDVDCESGDVSVSSSYCRNTVSLAYRKGKEGIFVYAADYRSGRPLEKADVDIYLKDTLVYSFNDLKFSGFIRLDIDFPCADSIRNEVYRMVCSSTDGNGTVHRSPEVDFRFPSEPDGQEDTSDYVSCMLMTDRAAFRAGDTVSFKAVLYDNGYEVLPEGEAVDVFLLGPNDEHLDSLCLHTNGFGSVAGTFHIPEDRLNGEYCIEVYHHGSLADSRYFVVGEIELPTFDLVFDPCDTIYFPGDSITVSGILRSYSGRRLSDADVRWTVTGMTAVPSSGRLVPGEDGRFSFGFRDTTAADRSAYYNIKVKVTDITGETYEFYDFITAAPRFSLSVHYENPAEGRFVPLEYAPYESMTGHGYAMTGDDMAMMTFSVMNASMNKVNCPDEVSYNVYFDGKSVMSGKTAPGGTAVLDFTGMPSGLYRMVAEAEASMKLPDGKDSVLVSRYVYELARVMDGDTSIGFDARNLFRKTGEGDCIGFQMGTTSGPVWAVVELWGESPLVPLRSGIVYLDGEKGREGSLVTLEYPFDESYPDNVSLSVFYFKDGTDYRYSADYHRRSDDTRLPLSFSSFTDRAGTGEKVTVTVDVPPFTESAVAVFDAASEKIFSNALYPVSRIYDTPYVYTFSHTGFAVCRGIIVRGNAAMLEKSAYSPASCQVDVAASRVENVSEDAYAGNAGTDVEIRKDFDNTLAFIPFLRSGLDTTVTFSFNTSDKLSTYKVMVFTHDRSMRNNVLDGEILVTEPVEVSVTVPGFLHEGDKYVMKASVSNNSDSDLSGVLEMFLYDTEDYEDAVPLMAASSPVSVKAGTSASEIFPVDIMSGKEVCGFKLVFDCSDAGQSDGIFVSVPVIPDVQSLTEAHSAVLRHGMDLDSLKSELSGKFSGVSPFGAESREYSLIDMVKDAVPEKSRVSGDNAVALSDALYVRMLSGCIRSADVKPLTDKILRCRNSDGGFGWFCGMESSCQVTALLLERAAEIARRTHVQVFGKDVEEAALMYLDAHVFSGLGDSGYVPWSGISLPEYLYVRSMYPDVPAVCSAGGEPVSKSGLKEFSKAVKSYLTAPTGAALFDGRLVDKARRASVIMHILEYADRYSSGTCELLDSWGLKGSLLKKISKVLDQDMASVMGHAVEHESGGVYFPNAVMPFRGLLDSELYAHSLICDALQDYASIQGESSDRASSIADGVRLWMMVQKESQQWDDDPAFVRAIASVLSGSADVLSTKIVVLSKKYEKPFDKIKASGNGFKVEKKFCREIHADGGPVLEELCAGDTLHVGDKIICLYTVWSSENRSFVRLTVPRCASLRPVDQISGMTWLPFRPLSKTAGTGGSGNARMWNPAPAGYRNVLADRTEYYFDVFPEETTVIEEEFYVTQSGVFTSAVPEVECVYAPHYRANGGFESPVPVM</sequence>
<dbReference type="SUPFAM" id="SSF48239">
    <property type="entry name" value="Terpenoid cyclases/Protein prenyltransferases"/>
    <property type="match status" value="1"/>
</dbReference>
<protein>
    <recommendedName>
        <fullName evidence="3">Alpha-2-macroglobulin domain-containing protein</fullName>
    </recommendedName>
</protein>
<dbReference type="PANTHER" id="PTHR40094">
    <property type="entry name" value="ALPHA-2-MACROGLOBULIN HOMOLOG"/>
    <property type="match status" value="1"/>
</dbReference>
<feature type="domain" description="Alpha-2-macroglobulin" evidence="3">
    <location>
        <begin position="1067"/>
        <end position="1157"/>
    </location>
</feature>
<dbReference type="InterPro" id="IPR051802">
    <property type="entry name" value="YfhM-like"/>
</dbReference>
<evidence type="ECO:0000256" key="2">
    <source>
        <dbReference type="SAM" id="SignalP"/>
    </source>
</evidence>
<name>A0A9D9IEZ1_9BACT</name>
<dbReference type="InterPro" id="IPR002890">
    <property type="entry name" value="MG2"/>
</dbReference>
<dbReference type="PANTHER" id="PTHR40094:SF1">
    <property type="entry name" value="UBIQUITIN DOMAIN-CONTAINING PROTEIN"/>
    <property type="match status" value="1"/>
</dbReference>
<feature type="chain" id="PRO_5039447605" description="Alpha-2-macroglobulin domain-containing protein" evidence="2">
    <location>
        <begin position="25"/>
        <end position="1776"/>
    </location>
</feature>
<organism evidence="4 5">
    <name type="scientific">Candidatus Cryptobacteroides faecavium</name>
    <dbReference type="NCBI Taxonomy" id="2840762"/>
    <lineage>
        <taxon>Bacteria</taxon>
        <taxon>Pseudomonadati</taxon>
        <taxon>Bacteroidota</taxon>
        <taxon>Bacteroidia</taxon>
        <taxon>Bacteroidales</taxon>
        <taxon>Candidatus Cryptobacteroides</taxon>
    </lineage>
</organism>
<keyword evidence="2" id="KW-0732">Signal</keyword>
<evidence type="ECO:0000313" key="4">
    <source>
        <dbReference type="EMBL" id="MBO8470368.1"/>
    </source>
</evidence>
<reference evidence="4" key="1">
    <citation type="submission" date="2020-10" db="EMBL/GenBank/DDBJ databases">
        <authorList>
            <person name="Gilroy R."/>
        </authorList>
    </citation>
    <scope>NUCLEOTIDE SEQUENCE</scope>
    <source>
        <strain evidence="4">B2-22910</strain>
    </source>
</reference>
<gene>
    <name evidence="4" type="ORF">IAB82_01070</name>
</gene>
<dbReference type="InterPro" id="IPR001599">
    <property type="entry name" value="Macroglobln_a2"/>
</dbReference>
<evidence type="ECO:0000313" key="5">
    <source>
        <dbReference type="Proteomes" id="UP000823603"/>
    </source>
</evidence>
<comment type="caution">
    <text evidence="4">The sequence shown here is derived from an EMBL/GenBank/DDBJ whole genome shotgun (WGS) entry which is preliminary data.</text>
</comment>
<accession>A0A9D9IEZ1</accession>
<evidence type="ECO:0000259" key="3">
    <source>
        <dbReference type="SMART" id="SM01360"/>
    </source>
</evidence>
<dbReference type="InterPro" id="IPR008930">
    <property type="entry name" value="Terpenoid_cyclase/PrenylTrfase"/>
</dbReference>
<dbReference type="Proteomes" id="UP000823603">
    <property type="component" value="Unassembled WGS sequence"/>
</dbReference>
<dbReference type="InterPro" id="IPR041246">
    <property type="entry name" value="Bact_MG10"/>
</dbReference>